<feature type="region of interest" description="Disordered" evidence="1">
    <location>
        <begin position="56"/>
        <end position="77"/>
    </location>
</feature>
<evidence type="ECO:0000313" key="3">
    <source>
        <dbReference type="EMBL" id="CAD9236223.1"/>
    </source>
</evidence>
<dbReference type="GO" id="GO:0004439">
    <property type="term" value="F:phosphatidylinositol-4,5-bisphosphate 5-phosphatase activity"/>
    <property type="evidence" value="ECO:0007669"/>
    <property type="project" value="TreeGrafter"/>
</dbReference>
<dbReference type="InterPro" id="IPR036691">
    <property type="entry name" value="Endo/exonu/phosph_ase_sf"/>
</dbReference>
<dbReference type="InterPro" id="IPR000300">
    <property type="entry name" value="IPPc"/>
</dbReference>
<dbReference type="Gene3D" id="3.60.10.10">
    <property type="entry name" value="Endonuclease/exonuclease/phosphatase"/>
    <property type="match status" value="1"/>
</dbReference>
<feature type="domain" description="Inositol polyphosphate-related phosphatase" evidence="2">
    <location>
        <begin position="93"/>
        <end position="438"/>
    </location>
</feature>
<dbReference type="EMBL" id="HBGH01014930">
    <property type="protein sequence ID" value="CAD9236223.1"/>
    <property type="molecule type" value="Transcribed_RNA"/>
</dbReference>
<feature type="region of interest" description="Disordered" evidence="1">
    <location>
        <begin position="146"/>
        <end position="168"/>
    </location>
</feature>
<proteinExistence type="predicted"/>
<gene>
    <name evidence="3" type="ORF">CCAE0312_LOCUS8316</name>
</gene>
<dbReference type="AlphaFoldDB" id="A0A7S1XGQ9"/>
<dbReference type="GO" id="GO:0046856">
    <property type="term" value="P:phosphatidylinositol dephosphorylation"/>
    <property type="evidence" value="ECO:0007669"/>
    <property type="project" value="InterPro"/>
</dbReference>
<dbReference type="SUPFAM" id="SSF56219">
    <property type="entry name" value="DNase I-like"/>
    <property type="match status" value="1"/>
</dbReference>
<accession>A0A7S1XGQ9</accession>
<sequence>MGGAIPPGDLREWLTPGFDIVAVGVQEAPSYRKQERQMGGRKVLALRRNNVVREERMSEDVSARGCSTPGLGDGEREWGAVMDSTTDVEGDSGGMPCTSHHRLFKSADEIERSQGYSPLMSIFRPPKGIRRDKAFITSSEFESLELSPVHRRSGREEESGPRGASELDGARRWASRLQAALGDDFVLVERESMMEIRLHVFVRRTLERRVRLVRTVNEKTGIANVVGNKGGVALKMMVDDIEFWFVSSHLAAHEGYRNRVKRNEDVMEIMKGLEPLEESWPVRGNISVPFFHRAHHVFWMGDLNYRLDTASLLPGSEGWSTVEKSRGVQRIISSSQEFQSLADEDELSLELSDDGVLSCFREGSITFPPTFKCLRNVEGTVYDSDRVPSYCDRILWHSLPTHQFHLHLSTYRSVPGISTSDHKPVAAEFEVFVPRRIRPVTFHELCIYLSIEIRGIRTTSTLFDPIKKNGMNDAQSEGEKDNTRSNSKRRGFLYVQDWRGTLLDSHLDRRSLLFALYPACFGGSENGTELVTSGTNQHAQSNGFNSASSESESILLPLNPVRNIGQLEYQYFSLVFIRSLLVTGPRVLASSACLPMAQVSREVPGTWIQFELDAYRFGWVVGKVSGSLRLIVRSQYSGSPTKELY</sequence>
<evidence type="ECO:0000259" key="2">
    <source>
        <dbReference type="SMART" id="SM00128"/>
    </source>
</evidence>
<dbReference type="InterPro" id="IPR046985">
    <property type="entry name" value="IP5"/>
</dbReference>
<organism evidence="3">
    <name type="scientific">Compsopogon caeruleus</name>
    <dbReference type="NCBI Taxonomy" id="31354"/>
    <lineage>
        <taxon>Eukaryota</taxon>
        <taxon>Rhodophyta</taxon>
        <taxon>Compsopogonophyceae</taxon>
        <taxon>Compsopogonales</taxon>
        <taxon>Compsopogonaceae</taxon>
        <taxon>Compsopogon</taxon>
    </lineage>
</organism>
<name>A0A7S1XGQ9_9RHOD</name>
<dbReference type="SMART" id="SM00128">
    <property type="entry name" value="IPPc"/>
    <property type="match status" value="1"/>
</dbReference>
<dbReference type="PANTHER" id="PTHR11200">
    <property type="entry name" value="INOSITOL 5-PHOSPHATASE"/>
    <property type="match status" value="1"/>
</dbReference>
<feature type="region of interest" description="Disordered" evidence="1">
    <location>
        <begin position="467"/>
        <end position="486"/>
    </location>
</feature>
<dbReference type="Pfam" id="PF22669">
    <property type="entry name" value="Exo_endo_phos2"/>
    <property type="match status" value="1"/>
</dbReference>
<reference evidence="3" key="1">
    <citation type="submission" date="2021-01" db="EMBL/GenBank/DDBJ databases">
        <authorList>
            <person name="Corre E."/>
            <person name="Pelletier E."/>
            <person name="Niang G."/>
            <person name="Scheremetjew M."/>
            <person name="Finn R."/>
            <person name="Kale V."/>
            <person name="Holt S."/>
            <person name="Cochrane G."/>
            <person name="Meng A."/>
            <person name="Brown T."/>
            <person name="Cohen L."/>
        </authorList>
    </citation>
    <scope>NUCLEOTIDE SEQUENCE</scope>
    <source>
        <strain evidence="3">SAG 36.94</strain>
    </source>
</reference>
<evidence type="ECO:0000256" key="1">
    <source>
        <dbReference type="SAM" id="MobiDB-lite"/>
    </source>
</evidence>
<protein>
    <recommendedName>
        <fullName evidence="2">Inositol polyphosphate-related phosphatase domain-containing protein</fullName>
    </recommendedName>
</protein>